<comment type="caution">
    <text evidence="1">The sequence shown here is derived from an EMBL/GenBank/DDBJ whole genome shotgun (WGS) entry which is preliminary data.</text>
</comment>
<keyword evidence="2" id="KW-1185">Reference proteome</keyword>
<sequence>MTSTLLLCPSMVALSWSSELFKLSIHLAKYRKSISCSSPCVASDGSVCLCDLWESTIDVDVDAKVSPCASPLLALSDSRRTKVPSSNLCITLIVTSGWDEWTACDSGPELGWLEVLIKRDNTLSEEIIKIVHLGFLSIIQI</sequence>
<dbReference type="EMBL" id="CM042010">
    <property type="protein sequence ID" value="KAI3780784.1"/>
    <property type="molecule type" value="Genomic_DNA"/>
</dbReference>
<accession>A0ACB9GBG5</accession>
<protein>
    <submittedName>
        <fullName evidence="1">Uncharacterized protein</fullName>
    </submittedName>
</protein>
<reference evidence="1 2" key="2">
    <citation type="journal article" date="2022" name="Mol. Ecol. Resour.">
        <title>The genomes of chicory, endive, great burdock and yacon provide insights into Asteraceae paleo-polyploidization history and plant inulin production.</title>
        <authorList>
            <person name="Fan W."/>
            <person name="Wang S."/>
            <person name="Wang H."/>
            <person name="Wang A."/>
            <person name="Jiang F."/>
            <person name="Liu H."/>
            <person name="Zhao H."/>
            <person name="Xu D."/>
            <person name="Zhang Y."/>
        </authorList>
    </citation>
    <scope>NUCLEOTIDE SEQUENCE [LARGE SCALE GENOMIC DNA]</scope>
    <source>
        <strain evidence="2">cv. Punajuju</strain>
        <tissue evidence="1">Leaves</tissue>
    </source>
</reference>
<name>A0ACB9GBG5_CICIN</name>
<proteinExistence type="predicted"/>
<gene>
    <name evidence="1" type="ORF">L2E82_10775</name>
</gene>
<evidence type="ECO:0000313" key="1">
    <source>
        <dbReference type="EMBL" id="KAI3780784.1"/>
    </source>
</evidence>
<reference evidence="2" key="1">
    <citation type="journal article" date="2022" name="Mol. Ecol. Resour.">
        <title>The genomes of chicory, endive, great burdock and yacon provide insights into Asteraceae palaeo-polyploidization history and plant inulin production.</title>
        <authorList>
            <person name="Fan W."/>
            <person name="Wang S."/>
            <person name="Wang H."/>
            <person name="Wang A."/>
            <person name="Jiang F."/>
            <person name="Liu H."/>
            <person name="Zhao H."/>
            <person name="Xu D."/>
            <person name="Zhang Y."/>
        </authorList>
    </citation>
    <scope>NUCLEOTIDE SEQUENCE [LARGE SCALE GENOMIC DNA]</scope>
    <source>
        <strain evidence="2">cv. Punajuju</strain>
    </source>
</reference>
<evidence type="ECO:0000313" key="2">
    <source>
        <dbReference type="Proteomes" id="UP001055811"/>
    </source>
</evidence>
<organism evidence="1 2">
    <name type="scientific">Cichorium intybus</name>
    <name type="common">Chicory</name>
    <dbReference type="NCBI Taxonomy" id="13427"/>
    <lineage>
        <taxon>Eukaryota</taxon>
        <taxon>Viridiplantae</taxon>
        <taxon>Streptophyta</taxon>
        <taxon>Embryophyta</taxon>
        <taxon>Tracheophyta</taxon>
        <taxon>Spermatophyta</taxon>
        <taxon>Magnoliopsida</taxon>
        <taxon>eudicotyledons</taxon>
        <taxon>Gunneridae</taxon>
        <taxon>Pentapetalae</taxon>
        <taxon>asterids</taxon>
        <taxon>campanulids</taxon>
        <taxon>Asterales</taxon>
        <taxon>Asteraceae</taxon>
        <taxon>Cichorioideae</taxon>
        <taxon>Cichorieae</taxon>
        <taxon>Cichoriinae</taxon>
        <taxon>Cichorium</taxon>
    </lineage>
</organism>
<dbReference type="Proteomes" id="UP001055811">
    <property type="component" value="Linkage Group LG02"/>
</dbReference>